<dbReference type="Proteomes" id="UP000005945">
    <property type="component" value="Unassembled WGS sequence"/>
</dbReference>
<name>A8S7N5_9FIRM</name>
<gene>
    <name evidence="1" type="ORF">FAEPRAM212_00520</name>
</gene>
<dbReference type="EMBL" id="ABED02000017">
    <property type="protein sequence ID" value="EDP22740.1"/>
    <property type="molecule type" value="Genomic_DNA"/>
</dbReference>
<reference evidence="1 2" key="2">
    <citation type="submission" date="2007-09" db="EMBL/GenBank/DDBJ databases">
        <authorList>
            <person name="Fulton L."/>
            <person name="Clifton S."/>
            <person name="Fulton B."/>
            <person name="Xu J."/>
            <person name="Minx P."/>
            <person name="Pepin K.H."/>
            <person name="Johnson M."/>
            <person name="Thiruvilangam P."/>
            <person name="Bhonagiri V."/>
            <person name="Nash W.E."/>
            <person name="Mardis E.R."/>
            <person name="Wilson R.K."/>
        </authorList>
    </citation>
    <scope>NUCLEOTIDE SEQUENCE [LARGE SCALE GENOMIC DNA]</scope>
    <source>
        <strain evidence="1 2">M21/2</strain>
    </source>
</reference>
<protein>
    <submittedName>
        <fullName evidence="1">Uncharacterized protein</fullName>
    </submittedName>
</protein>
<comment type="caution">
    <text evidence="1">The sequence shown here is derived from an EMBL/GenBank/DDBJ whole genome shotgun (WGS) entry which is preliminary data.</text>
</comment>
<evidence type="ECO:0000313" key="2">
    <source>
        <dbReference type="Proteomes" id="UP000005945"/>
    </source>
</evidence>
<organism evidence="1 2">
    <name type="scientific">Faecalibacterium prausnitzii M21/2</name>
    <dbReference type="NCBI Taxonomy" id="411485"/>
    <lineage>
        <taxon>Bacteria</taxon>
        <taxon>Bacillati</taxon>
        <taxon>Bacillota</taxon>
        <taxon>Clostridia</taxon>
        <taxon>Eubacteriales</taxon>
        <taxon>Oscillospiraceae</taxon>
        <taxon>Faecalibacterium</taxon>
    </lineage>
</organism>
<evidence type="ECO:0000313" key="1">
    <source>
        <dbReference type="EMBL" id="EDP22740.1"/>
    </source>
</evidence>
<reference evidence="1 2" key="1">
    <citation type="submission" date="2007-09" db="EMBL/GenBank/DDBJ databases">
        <title>Draft genome sequence of Faecalibacterium prausnitzii M21/2.</title>
        <authorList>
            <person name="Sudarsanam P."/>
            <person name="Ley R."/>
            <person name="Guruge J."/>
            <person name="Turnbaugh P.J."/>
            <person name="Mahowald M."/>
            <person name="Liep D."/>
            <person name="Gordon J."/>
        </authorList>
    </citation>
    <scope>NUCLEOTIDE SEQUENCE [LARGE SCALE GENOMIC DNA]</scope>
    <source>
        <strain evidence="1 2">M21/2</strain>
    </source>
</reference>
<accession>A8S7N5</accession>
<dbReference type="AlphaFoldDB" id="A8S7N5"/>
<dbReference type="HOGENOM" id="CLU_3289968_0_0_9"/>
<sequence length="40" mass="4606">MYAVPKVPENCRGFADYFKISVEIFAKSSCIFRWDTVCLA</sequence>
<proteinExistence type="predicted"/>